<evidence type="ECO:0000256" key="1">
    <source>
        <dbReference type="SAM" id="MobiDB-lite"/>
    </source>
</evidence>
<dbReference type="InterPro" id="IPR006674">
    <property type="entry name" value="HD_domain"/>
</dbReference>
<protein>
    <submittedName>
        <fullName evidence="3">HD domain-containing protein</fullName>
    </submittedName>
</protein>
<reference evidence="3" key="1">
    <citation type="submission" date="2024-05" db="EMBL/GenBank/DDBJ databases">
        <authorList>
            <person name="Yang L."/>
            <person name="Pan L."/>
        </authorList>
    </citation>
    <scope>NUCLEOTIDE SEQUENCE</scope>
    <source>
        <strain evidence="3">FCG-7</strain>
    </source>
</reference>
<accession>A0AAU7FEL1</accession>
<feature type="region of interest" description="Disordered" evidence="1">
    <location>
        <begin position="326"/>
        <end position="346"/>
    </location>
</feature>
<dbReference type="KEGG" id="cmav:ABHF33_07400"/>
<evidence type="ECO:0000259" key="2">
    <source>
        <dbReference type="Pfam" id="PF01966"/>
    </source>
</evidence>
<name>A0AAU7FEL1_9NEIS</name>
<feature type="compositionally biased region" description="Polar residues" evidence="1">
    <location>
        <begin position="8"/>
        <end position="21"/>
    </location>
</feature>
<dbReference type="RefSeq" id="WP_348946353.1">
    <property type="nucleotide sequence ID" value="NZ_CP157355.1"/>
</dbReference>
<dbReference type="SUPFAM" id="SSF109604">
    <property type="entry name" value="HD-domain/PDEase-like"/>
    <property type="match status" value="1"/>
</dbReference>
<feature type="domain" description="HD" evidence="2">
    <location>
        <begin position="204"/>
        <end position="286"/>
    </location>
</feature>
<organism evidence="3">
    <name type="scientific">Chitinibacter mangrovi</name>
    <dbReference type="NCBI Taxonomy" id="3153927"/>
    <lineage>
        <taxon>Bacteria</taxon>
        <taxon>Pseudomonadati</taxon>
        <taxon>Pseudomonadota</taxon>
        <taxon>Betaproteobacteria</taxon>
        <taxon>Neisseriales</taxon>
        <taxon>Chitinibacteraceae</taxon>
        <taxon>Chitinibacter</taxon>
    </lineage>
</organism>
<dbReference type="Pfam" id="PF01966">
    <property type="entry name" value="HD"/>
    <property type="match status" value="1"/>
</dbReference>
<evidence type="ECO:0000313" key="3">
    <source>
        <dbReference type="EMBL" id="XBM02081.1"/>
    </source>
</evidence>
<dbReference type="Gene3D" id="1.10.3210.40">
    <property type="match status" value="1"/>
</dbReference>
<gene>
    <name evidence="3" type="ORF">ABHF33_07400</name>
</gene>
<dbReference type="EMBL" id="CP157355">
    <property type="protein sequence ID" value="XBM02081.1"/>
    <property type="molecule type" value="Genomic_DNA"/>
</dbReference>
<dbReference type="AlphaFoldDB" id="A0AAU7FEL1"/>
<feature type="region of interest" description="Disordered" evidence="1">
    <location>
        <begin position="1"/>
        <end position="21"/>
    </location>
</feature>
<dbReference type="CDD" id="cd00077">
    <property type="entry name" value="HDc"/>
    <property type="match status" value="1"/>
</dbReference>
<dbReference type="InterPro" id="IPR003607">
    <property type="entry name" value="HD/PDEase_dom"/>
</dbReference>
<proteinExistence type="predicted"/>
<sequence length="346" mass="38873">MSSHIKEAQSTLVTSTQPCTSDATPSQIGAFLIKHSDAFMNLQKVPSPSSSMEHTSGHYFIEEIIQGRHKNGEESIALVLTNFITKKIAIIDSKKIREIERATQLEPLYFRLRKIDKNTYKVVKIKKTTEQVPFPPEKLSADVLKQFGIYDKRSSQLIKLINKINHPELEQFVSIVLSNPLIATPFFNCKASWSFHHSVPGGLLKHSLEVAEMVFAWPGMDTTERAIATVAALLHDIGKIRTFGPDGSTYSRLIQHDALTLEVLANGLHWLDGVDKEIALALRHLFTAASPGARYGKPAMMRIAYLIHFADRWSSETDLQDMATPTKNGFKSWKGNDFWSPQDNDQ</sequence>